<feature type="compositionally biased region" description="Basic and acidic residues" evidence="4">
    <location>
        <begin position="440"/>
        <end position="471"/>
    </location>
</feature>
<evidence type="ECO:0000256" key="3">
    <source>
        <dbReference type="SAM" id="Coils"/>
    </source>
</evidence>
<evidence type="ECO:0000313" key="6">
    <source>
        <dbReference type="Proteomes" id="UP001311799"/>
    </source>
</evidence>
<dbReference type="AlphaFoldDB" id="A0AAV9Y2A3"/>
<keyword evidence="6" id="KW-1185">Reference proteome</keyword>
<proteinExistence type="inferred from homology"/>
<feature type="coiled-coil region" evidence="3">
    <location>
        <begin position="516"/>
        <end position="600"/>
    </location>
</feature>
<gene>
    <name evidence="5" type="ORF">RS030_111898</name>
</gene>
<evidence type="ECO:0000256" key="4">
    <source>
        <dbReference type="SAM" id="MobiDB-lite"/>
    </source>
</evidence>
<keyword evidence="2 3" id="KW-0175">Coiled coil</keyword>
<dbReference type="Proteomes" id="UP001311799">
    <property type="component" value="Unassembled WGS sequence"/>
</dbReference>
<reference evidence="5 6" key="1">
    <citation type="submission" date="2023-10" db="EMBL/GenBank/DDBJ databases">
        <title>Comparative genomics analysis reveals potential genetic determinants of host preference in Cryptosporidium xiaoi.</title>
        <authorList>
            <person name="Xiao L."/>
            <person name="Li J."/>
        </authorList>
    </citation>
    <scope>NUCLEOTIDE SEQUENCE [LARGE SCALE GENOMIC DNA]</scope>
    <source>
        <strain evidence="5 6">52996</strain>
    </source>
</reference>
<evidence type="ECO:0000256" key="2">
    <source>
        <dbReference type="ARBA" id="ARBA00023054"/>
    </source>
</evidence>
<comment type="caution">
    <text evidence="5">The sequence shown here is derived from an EMBL/GenBank/DDBJ whole genome shotgun (WGS) entry which is preliminary data.</text>
</comment>
<dbReference type="PANTHER" id="PTHR46176:SF1">
    <property type="entry name" value="LD21662P"/>
    <property type="match status" value="1"/>
</dbReference>
<sequence>MSKDQVLYRDHHSFQRIAPYGVPNEGNNYGNHGYRNLRGAELREGSSGVGVGSGYGGVYYNSHHYGLESHYNNSSGYPQNVHSNQYGGNNNNYHNFNSDNGRHIQEAYYKRYHPGFLSQQPYSYEYQYGDQKFGPGEHAGGGPMGNQRVSKFSNGSNKWDRSNNNINIYNNGNVGISNRKLQNSNLNIGNENNSNNSEDSLNINNNLNASDEVKVTELTEKQVEKGVRVLSQGIKKETTGDSSSVSVFHVTGEGSIWTRMDVLNDKKLCYECQKIKWKDKITPLCNHCYKNLSSSGGHGSSRSSKKECIYCKIEFLQHRILKKAAKVFGKVICMECCRNLCKYNTDPIRCHFCDCWSAWSSNFLCDRCTSSRETYGEPLPCDMCRKVCAFDRGEDSKKKVDGRLFCFLCTIKYKKLRYEEVKKTNSIYLRAEKTLTKINPDKKNDDGEAYKDSKDLNDNDAKNNDCKKHSSDTNNDNIDWKSVAEERMVLYEKAKQHLTEIKSKELSEKIETGSIISRLKEDNSNLESQNRQLEETILHLNAKLNDWELKMNNIYEEKQKQIKELKDEKKRILEEMQDIIEKLKDENKELKIMIKNNSTN</sequence>
<protein>
    <submittedName>
        <fullName evidence="5">Uncharacterized protein</fullName>
    </submittedName>
</protein>
<dbReference type="PANTHER" id="PTHR46176">
    <property type="entry name" value="LD21662P"/>
    <property type="match status" value="1"/>
</dbReference>
<dbReference type="InterPro" id="IPR032017">
    <property type="entry name" value="FAM76"/>
</dbReference>
<name>A0AAV9Y2A3_9CRYT</name>
<accession>A0AAV9Y2A3</accession>
<comment type="similarity">
    <text evidence="1">Belongs to the FAM76 family.</text>
</comment>
<dbReference type="EMBL" id="JAWDEY010000002">
    <property type="protein sequence ID" value="KAK6590863.1"/>
    <property type="molecule type" value="Genomic_DNA"/>
</dbReference>
<evidence type="ECO:0000256" key="1">
    <source>
        <dbReference type="ARBA" id="ARBA00009097"/>
    </source>
</evidence>
<feature type="region of interest" description="Disordered" evidence="4">
    <location>
        <begin position="440"/>
        <end position="473"/>
    </location>
</feature>
<dbReference type="GO" id="GO:0016607">
    <property type="term" value="C:nuclear speck"/>
    <property type="evidence" value="ECO:0007669"/>
    <property type="project" value="TreeGrafter"/>
</dbReference>
<dbReference type="Pfam" id="PF16046">
    <property type="entry name" value="FAM76"/>
    <property type="match status" value="1"/>
</dbReference>
<organism evidence="5 6">
    <name type="scientific">Cryptosporidium xiaoi</name>
    <dbReference type="NCBI Taxonomy" id="659607"/>
    <lineage>
        <taxon>Eukaryota</taxon>
        <taxon>Sar</taxon>
        <taxon>Alveolata</taxon>
        <taxon>Apicomplexa</taxon>
        <taxon>Conoidasida</taxon>
        <taxon>Coccidia</taxon>
        <taxon>Eucoccidiorida</taxon>
        <taxon>Eimeriorina</taxon>
        <taxon>Cryptosporidiidae</taxon>
        <taxon>Cryptosporidium</taxon>
    </lineage>
</organism>
<evidence type="ECO:0000313" key="5">
    <source>
        <dbReference type="EMBL" id="KAK6590863.1"/>
    </source>
</evidence>